<proteinExistence type="predicted"/>
<dbReference type="Proteomes" id="UP000007129">
    <property type="component" value="Unassembled WGS sequence"/>
</dbReference>
<gene>
    <name evidence="1" type="ORF">MPH_02952</name>
</gene>
<evidence type="ECO:0000313" key="1">
    <source>
        <dbReference type="EMBL" id="EKG19751.1"/>
    </source>
</evidence>
<evidence type="ECO:0000313" key="2">
    <source>
        <dbReference type="Proteomes" id="UP000007129"/>
    </source>
</evidence>
<feature type="non-terminal residue" evidence="1">
    <location>
        <position position="1"/>
    </location>
</feature>
<organism evidence="1 2">
    <name type="scientific">Macrophomina phaseolina (strain MS6)</name>
    <name type="common">Charcoal rot fungus</name>
    <dbReference type="NCBI Taxonomy" id="1126212"/>
    <lineage>
        <taxon>Eukaryota</taxon>
        <taxon>Fungi</taxon>
        <taxon>Dikarya</taxon>
        <taxon>Ascomycota</taxon>
        <taxon>Pezizomycotina</taxon>
        <taxon>Dothideomycetes</taxon>
        <taxon>Dothideomycetes incertae sedis</taxon>
        <taxon>Botryosphaeriales</taxon>
        <taxon>Botryosphaeriaceae</taxon>
        <taxon>Macrophomina</taxon>
    </lineage>
</organism>
<reference evidence="1 2" key="1">
    <citation type="journal article" date="2012" name="BMC Genomics">
        <title>Tools to kill: Genome of one of the most destructive plant pathogenic fungi Macrophomina phaseolina.</title>
        <authorList>
            <person name="Islam M.S."/>
            <person name="Haque M.S."/>
            <person name="Islam M.M."/>
            <person name="Emdad E.M."/>
            <person name="Halim A."/>
            <person name="Hossen Q.M.M."/>
            <person name="Hossain M.Z."/>
            <person name="Ahmed B."/>
            <person name="Rahim S."/>
            <person name="Rahman M.S."/>
            <person name="Alam M.M."/>
            <person name="Hou S."/>
            <person name="Wan X."/>
            <person name="Saito J.A."/>
            <person name="Alam M."/>
        </authorList>
    </citation>
    <scope>NUCLEOTIDE SEQUENCE [LARGE SCALE GENOMIC DNA]</scope>
    <source>
        <strain evidence="1 2">MS6</strain>
    </source>
</reference>
<dbReference type="AlphaFoldDB" id="K2RB59"/>
<dbReference type="VEuPathDB" id="FungiDB:MPH_02952"/>
<name>K2RB59_MACPH</name>
<dbReference type="HOGENOM" id="CLU_3426259_0_0_1"/>
<sequence>WMFITARRALLTSSRSPKLCLI</sequence>
<dbReference type="InParanoid" id="K2RB59"/>
<dbReference type="EMBL" id="AHHD01000116">
    <property type="protein sequence ID" value="EKG19751.1"/>
    <property type="molecule type" value="Genomic_DNA"/>
</dbReference>
<protein>
    <submittedName>
        <fullName evidence="1">Uncharacterized protein</fullName>
    </submittedName>
</protein>
<comment type="caution">
    <text evidence="1">The sequence shown here is derived from an EMBL/GenBank/DDBJ whole genome shotgun (WGS) entry which is preliminary data.</text>
</comment>
<accession>K2RB59</accession>